<feature type="region of interest" description="Disordered" evidence="2">
    <location>
        <begin position="1"/>
        <end position="27"/>
    </location>
</feature>
<dbReference type="PANTHER" id="PTHR21292:SF4">
    <property type="entry name" value="TUMOR NECROSIS FACTOR ALPHA-INDUCED PROTEIN 2"/>
    <property type="match status" value="1"/>
</dbReference>
<sequence length="658" mass="74623">MKMRSHSDTSSVDGFGRNHQDKGARSAGAKLIKGIQRIWGGPTNQPPPQMSSSTPSSIDGLHAAVQEEPQLDTPLTGARTLEQCLEGQFFHEASQLLIERENRLFGDIMGMEKVESPEEEVAKLSAERAALEKLILQTVKRSLSLNRDLNFRLAPALSSAVRAIQQEEHQDQLWRRKGWTPPDWRPCGWRRLHDARLRELVEERMENPPTPPSEPQAGQSSIKASIHSMGLRMKEDLLLVVEAVRTCYPPEMDICNFYAAQYHRTFSSRVSSLAQFVLDDSDCSFLLRWVNDHYPRILQKLSAEIDSSALGKLLTDDLLEPLEEQYLSKQQTELTTYMDRVLEEARDNFTSGEEPAMEDGCYVSTMAFDIIQFIHGMVTSAEAIVGDLAKAQRITCELKGLMQRFQSFQAAVIKQNRATSRAQVKANLSCIAQFSDVLRKKQLLPADLQENCLSVLSDMKQSAHTYLLTPVHKGLKPHYQKLGTNDWLHNSHFEKLLVAVEKELQELQGSIPSSNQELMGQLHREVTEEYVKRLLRGEVRLKDKEKQLKAYATVKDDADSLHRLFSRMGSQEDWLKEILHKIAEVLRLQDVPALQMQVVLLGSDYPDLSEKHVSALLKLKTNISKVDRRTIKATLVETLDGCRPDVSTQTFFSRVDVR</sequence>
<gene>
    <name evidence="3" type="primary">tnfaip2</name>
</gene>
<dbReference type="InParanoid" id="A0A672HDJ2"/>
<dbReference type="Ensembl" id="ENSSFAT00005028323.1">
    <property type="protein sequence ID" value="ENSSFAP00005027281.1"/>
    <property type="gene ID" value="ENSSFAG00005013937.1"/>
</dbReference>
<keyword evidence="4" id="KW-1185">Reference proteome</keyword>
<organism evidence="3 4">
    <name type="scientific">Salarias fasciatus</name>
    <name type="common">Jewelled blenny</name>
    <name type="synonym">Blennius fasciatus</name>
    <dbReference type="NCBI Taxonomy" id="181472"/>
    <lineage>
        <taxon>Eukaryota</taxon>
        <taxon>Metazoa</taxon>
        <taxon>Chordata</taxon>
        <taxon>Craniata</taxon>
        <taxon>Vertebrata</taxon>
        <taxon>Euteleostomi</taxon>
        <taxon>Actinopterygii</taxon>
        <taxon>Neopterygii</taxon>
        <taxon>Teleostei</taxon>
        <taxon>Neoteleostei</taxon>
        <taxon>Acanthomorphata</taxon>
        <taxon>Ovalentaria</taxon>
        <taxon>Blenniimorphae</taxon>
        <taxon>Blenniiformes</taxon>
        <taxon>Blennioidei</taxon>
        <taxon>Blenniidae</taxon>
        <taxon>Salariinae</taxon>
        <taxon>Salarias</taxon>
    </lineage>
</organism>
<name>A0A672HDJ2_SALFA</name>
<proteinExistence type="inferred from homology"/>
<dbReference type="InterPro" id="IPR010326">
    <property type="entry name" value="EXOC3/Sec6"/>
</dbReference>
<dbReference type="AlphaFoldDB" id="A0A672HDJ2"/>
<dbReference type="InterPro" id="IPR042532">
    <property type="entry name" value="EXOC3/Sec6_C"/>
</dbReference>
<evidence type="ECO:0000313" key="3">
    <source>
        <dbReference type="Ensembl" id="ENSSFAP00005027281.1"/>
    </source>
</evidence>
<dbReference type="Gene3D" id="1.10.357.70">
    <property type="entry name" value="Exocyst complex component Sec6, C-terminal domain"/>
    <property type="match status" value="1"/>
</dbReference>
<dbReference type="Pfam" id="PF06046">
    <property type="entry name" value="Sec6"/>
    <property type="match status" value="1"/>
</dbReference>
<dbReference type="FunCoup" id="A0A672HDJ2">
    <property type="interactions" value="302"/>
</dbReference>
<dbReference type="GO" id="GO:0006887">
    <property type="term" value="P:exocytosis"/>
    <property type="evidence" value="ECO:0007669"/>
    <property type="project" value="InterPro"/>
</dbReference>
<dbReference type="GO" id="GO:0000149">
    <property type="term" value="F:SNARE binding"/>
    <property type="evidence" value="ECO:0007669"/>
    <property type="project" value="TreeGrafter"/>
</dbReference>
<evidence type="ECO:0000256" key="2">
    <source>
        <dbReference type="SAM" id="MobiDB-lite"/>
    </source>
</evidence>
<dbReference type="GO" id="GO:0000145">
    <property type="term" value="C:exocyst"/>
    <property type="evidence" value="ECO:0007669"/>
    <property type="project" value="InterPro"/>
</dbReference>
<reference evidence="3" key="2">
    <citation type="submission" date="2025-08" db="UniProtKB">
        <authorList>
            <consortium name="Ensembl"/>
        </authorList>
    </citation>
    <scope>IDENTIFICATION</scope>
</reference>
<protein>
    <recommendedName>
        <fullName evidence="5">Exocyst complex component Sec6</fullName>
    </recommendedName>
</protein>
<accession>A0A672HDJ2</accession>
<feature type="region of interest" description="Disordered" evidence="2">
    <location>
        <begin position="38"/>
        <end position="57"/>
    </location>
</feature>
<dbReference type="GO" id="GO:0051601">
    <property type="term" value="P:exocyst localization"/>
    <property type="evidence" value="ECO:0007669"/>
    <property type="project" value="TreeGrafter"/>
</dbReference>
<feature type="region of interest" description="Disordered" evidence="2">
    <location>
        <begin position="203"/>
        <end position="222"/>
    </location>
</feature>
<reference evidence="3" key="3">
    <citation type="submission" date="2025-09" db="UniProtKB">
        <authorList>
            <consortium name="Ensembl"/>
        </authorList>
    </citation>
    <scope>IDENTIFICATION</scope>
</reference>
<dbReference type="PANTHER" id="PTHR21292">
    <property type="entry name" value="EXOCYST COMPLEX COMPONENT SEC6-RELATED"/>
    <property type="match status" value="1"/>
</dbReference>
<dbReference type="OMA" id="CTFILRW"/>
<evidence type="ECO:0000256" key="1">
    <source>
        <dbReference type="ARBA" id="ARBA00009447"/>
    </source>
</evidence>
<comment type="similarity">
    <text evidence="1">Belongs to the SEC6 family.</text>
</comment>
<reference evidence="3" key="1">
    <citation type="submission" date="2019-06" db="EMBL/GenBank/DDBJ databases">
        <authorList>
            <consortium name="Wellcome Sanger Institute Data Sharing"/>
        </authorList>
    </citation>
    <scope>NUCLEOTIDE SEQUENCE [LARGE SCALE GENOMIC DNA]</scope>
</reference>
<evidence type="ECO:0000313" key="4">
    <source>
        <dbReference type="Proteomes" id="UP000472267"/>
    </source>
</evidence>
<dbReference type="Proteomes" id="UP000472267">
    <property type="component" value="Chromosome 19"/>
</dbReference>
<evidence type="ECO:0008006" key="5">
    <source>
        <dbReference type="Google" id="ProtNLM"/>
    </source>
</evidence>